<feature type="transmembrane region" description="Helical" evidence="1">
    <location>
        <begin position="691"/>
        <end position="712"/>
    </location>
</feature>
<evidence type="ECO:0000313" key="2">
    <source>
        <dbReference type="EMBL" id="CAI5451895.1"/>
    </source>
</evidence>
<feature type="transmembrane region" description="Helical" evidence="1">
    <location>
        <begin position="13"/>
        <end position="33"/>
    </location>
</feature>
<feature type="transmembrane region" description="Helical" evidence="1">
    <location>
        <begin position="88"/>
        <end position="114"/>
    </location>
</feature>
<feature type="transmembrane region" description="Helical" evidence="1">
    <location>
        <begin position="251"/>
        <end position="274"/>
    </location>
</feature>
<dbReference type="InterPro" id="IPR036291">
    <property type="entry name" value="NAD(P)-bd_dom_sf"/>
</dbReference>
<feature type="transmembrane region" description="Helical" evidence="1">
    <location>
        <begin position="134"/>
        <end position="156"/>
    </location>
</feature>
<name>A0A9P1ITL9_9PELO</name>
<feature type="transmembrane region" description="Helical" evidence="1">
    <location>
        <begin position="600"/>
        <end position="624"/>
    </location>
</feature>
<evidence type="ECO:0000313" key="3">
    <source>
        <dbReference type="Proteomes" id="UP001152747"/>
    </source>
</evidence>
<dbReference type="InterPro" id="IPR019420">
    <property type="entry name" value="7TM_GPCR_serpentine_rcpt_Srbc"/>
</dbReference>
<dbReference type="Pfam" id="PF10316">
    <property type="entry name" value="7TM_GPCR_Srbc"/>
    <property type="match status" value="1"/>
</dbReference>
<feature type="transmembrane region" description="Helical" evidence="1">
    <location>
        <begin position="197"/>
        <end position="224"/>
    </location>
</feature>
<dbReference type="PANTHER" id="PTHR46000:SF11">
    <property type="entry name" value="SEVEN TM RECEPTOR"/>
    <property type="match status" value="1"/>
</dbReference>
<dbReference type="Pfam" id="PF10326">
    <property type="entry name" value="7TM_GPCR_Str"/>
    <property type="match status" value="1"/>
</dbReference>
<keyword evidence="1" id="KW-0812">Transmembrane</keyword>
<feature type="transmembrane region" description="Helical" evidence="1">
    <location>
        <begin position="555"/>
        <end position="580"/>
    </location>
</feature>
<accession>A0A9P1ITL9</accession>
<dbReference type="AlphaFoldDB" id="A0A9P1ITL9"/>
<comment type="caution">
    <text evidence="2">The sequence shown here is derived from an EMBL/GenBank/DDBJ whole genome shotgun (WGS) entry which is preliminary data.</text>
</comment>
<dbReference type="SUPFAM" id="SSF51735">
    <property type="entry name" value="NAD(P)-binding Rossmann-fold domains"/>
    <property type="match status" value="1"/>
</dbReference>
<dbReference type="Proteomes" id="UP001152747">
    <property type="component" value="Unassembled WGS sequence"/>
</dbReference>
<keyword evidence="1" id="KW-0472">Membrane</keyword>
<dbReference type="PANTHER" id="PTHR46000">
    <property type="entry name" value="SEVEN TM RECEPTOR-RELATED"/>
    <property type="match status" value="1"/>
</dbReference>
<gene>
    <name evidence="2" type="ORF">CAMP_LOCUS14532</name>
</gene>
<evidence type="ECO:0000256" key="1">
    <source>
        <dbReference type="SAM" id="Phobius"/>
    </source>
</evidence>
<dbReference type="InterPro" id="IPR019428">
    <property type="entry name" value="7TM_GPCR_serpentine_rcpt_Str"/>
</dbReference>
<reference evidence="2" key="1">
    <citation type="submission" date="2022-11" db="EMBL/GenBank/DDBJ databases">
        <authorList>
            <person name="Kikuchi T."/>
        </authorList>
    </citation>
    <scope>NUCLEOTIDE SEQUENCE</scope>
    <source>
        <strain evidence="2">PS1010</strain>
    </source>
</reference>
<keyword evidence="3" id="KW-1185">Reference proteome</keyword>
<feature type="transmembrane region" description="Helical" evidence="1">
    <location>
        <begin position="45"/>
        <end position="68"/>
    </location>
</feature>
<dbReference type="SUPFAM" id="SSF81321">
    <property type="entry name" value="Family A G protein-coupled receptor-like"/>
    <property type="match status" value="1"/>
</dbReference>
<dbReference type="OrthoDB" id="5794598at2759"/>
<proteinExistence type="predicted"/>
<sequence>MASLKHYDWTETISIHTFAITLFINLFLIYLTMFRIKTIAGTYKILISFFAFLGILFSASNIIIQPFFHVHNHSLIFFTLRDFGGINIMALKICIMIYSMMFSLSGSFLTLLFYFRFTIIHSISQNLKYKKRCLVWWILFNVVCVFVYALALFIFASDDEDSLSYLKETMLFNYNCSLNDIAAFMNNYYLSEPGSPFSYKCIICTLLLSSTIVIPFLFSSYYAIRINHLLKKTLGMSVAHKNIQKQLFNSLNLQILSPAITMYLPMFIIITLPYLNLEIDIPFGDFNPLFILYPAIDSFIQITKTKKRGNTKMSSIVVGTGVVAETMVGLLAAAGRRVSMVAPSAKINNTKKFESQVIRNILQEDSEKKIPFEFVDDLKSQINLAEKNFKKINILTDLSKVEAADQIIDACQADESALLTHTAKNIPDATIISLNEKSPIHKNHVSVKIYSPIHDTKTVKMFINSKTSQKAIDETNNLLGSMGFTVLSEEDSLVADRLVQDMAQVEKSSPLSKLASILVTPMNSPIPPPPTQIKEQYQIYCKTNKSLLKNRLELILLYCRIVLDIFLGIGLTLYLTVILLKTLDPSKITVSTTYYVIFSSLPMVFLWPARFTLSICLGFLRIFALLSDLTYTSVKIVSCVVLFLSCVFGVSDVLFLLLICPPKFIAHPDCSALGCMASPCFLTYWIMNRSVFFSSMLICTLLYSFVICFCEANKQERRILKTDYWLVFTMFIATLFDVVPFAVTKFQFLENLFSHFGPFVNTLNILGNCIESVIISKMFEPFKHENSVY</sequence>
<feature type="transmembrane region" description="Helical" evidence="1">
    <location>
        <begin position="724"/>
        <end position="743"/>
    </location>
</feature>
<keyword evidence="1" id="KW-1133">Transmembrane helix</keyword>
<evidence type="ECO:0008006" key="4">
    <source>
        <dbReference type="Google" id="ProtNLM"/>
    </source>
</evidence>
<dbReference type="Gene3D" id="3.40.50.720">
    <property type="entry name" value="NAD(P)-binding Rossmann-like Domain"/>
    <property type="match status" value="1"/>
</dbReference>
<protein>
    <recommendedName>
        <fullName evidence="4">G-protein coupled receptors family 1 profile domain-containing protein</fullName>
    </recommendedName>
</protein>
<dbReference type="EMBL" id="CANHGI010000005">
    <property type="protein sequence ID" value="CAI5451895.1"/>
    <property type="molecule type" value="Genomic_DNA"/>
</dbReference>
<feature type="transmembrane region" description="Helical" evidence="1">
    <location>
        <begin position="636"/>
        <end position="659"/>
    </location>
</feature>
<organism evidence="2 3">
    <name type="scientific">Caenorhabditis angaria</name>
    <dbReference type="NCBI Taxonomy" id="860376"/>
    <lineage>
        <taxon>Eukaryota</taxon>
        <taxon>Metazoa</taxon>
        <taxon>Ecdysozoa</taxon>
        <taxon>Nematoda</taxon>
        <taxon>Chromadorea</taxon>
        <taxon>Rhabditida</taxon>
        <taxon>Rhabditina</taxon>
        <taxon>Rhabditomorpha</taxon>
        <taxon>Rhabditoidea</taxon>
        <taxon>Rhabditidae</taxon>
        <taxon>Peloderinae</taxon>
        <taxon>Caenorhabditis</taxon>
    </lineage>
</organism>